<dbReference type="Proteomes" id="UP000288087">
    <property type="component" value="Genome"/>
</dbReference>
<dbReference type="EMBL" id="MK279842">
    <property type="protein sequence ID" value="AZS06807.1"/>
    <property type="molecule type" value="Genomic_DNA"/>
</dbReference>
<evidence type="ECO:0000313" key="2">
    <source>
        <dbReference type="Proteomes" id="UP000288087"/>
    </source>
</evidence>
<sequence length="107" mass="12261">MPGDIDRLDLSDLHGPLLDDFMKSRQLYIELRAVAEEIRKGYIARVPRDTHALANSAKVTMHKSTTFRDRRWEADLTIGNAKVDYAAVVEEESQPLGETIRAMGYRW</sequence>
<reference evidence="1 2" key="1">
    <citation type="submission" date="2018-12" db="EMBL/GenBank/DDBJ databases">
        <authorList>
            <person name="Aulner M.R."/>
            <person name="Sevcik K."/>
            <person name="Preston P.A."/>
            <person name="Tolsma S."/>
            <person name="Garlena R.A."/>
            <person name="Russell D.A."/>
            <person name="Pope W.H."/>
            <person name="Jacobs-Sera D."/>
            <person name="Hatfull G.F."/>
        </authorList>
    </citation>
    <scope>NUCLEOTIDE SEQUENCE [LARGE SCALE GENOMIC DNA]</scope>
</reference>
<evidence type="ECO:0000313" key="1">
    <source>
        <dbReference type="EMBL" id="AZS06807.1"/>
    </source>
</evidence>
<proteinExistence type="predicted"/>
<accession>A0A3S9U906</accession>
<protein>
    <submittedName>
        <fullName evidence="1">Uncharacterized protein</fullName>
    </submittedName>
</protein>
<organism evidence="1 2">
    <name type="scientific">Mycobacterium phage Raela</name>
    <dbReference type="NCBI Taxonomy" id="2499054"/>
    <lineage>
        <taxon>Viruses</taxon>
        <taxon>Duplodnaviria</taxon>
        <taxon>Heunggongvirae</taxon>
        <taxon>Uroviricota</taxon>
        <taxon>Caudoviricetes</taxon>
        <taxon>Marvinvirus</taxon>
        <taxon>Marvinvirus mosmoris</taxon>
    </lineage>
</organism>
<name>A0A3S9U906_9CAUD</name>
<gene>
    <name evidence="1" type="primary">43</name>
    <name evidence="1" type="ORF">SEA_RAELA_43</name>
</gene>